<feature type="transmembrane region" description="Helical" evidence="3">
    <location>
        <begin position="73"/>
        <end position="94"/>
    </location>
</feature>
<dbReference type="CDD" id="cd05830">
    <property type="entry name" value="Sortase_E"/>
    <property type="match status" value="1"/>
</dbReference>
<keyword evidence="1" id="KW-0378">Hydrolase</keyword>
<dbReference type="NCBIfam" id="TIGR01076">
    <property type="entry name" value="sortase_fam"/>
    <property type="match status" value="1"/>
</dbReference>
<feature type="region of interest" description="Disordered" evidence="2">
    <location>
        <begin position="1"/>
        <end position="31"/>
    </location>
</feature>
<dbReference type="InterPro" id="IPR023365">
    <property type="entry name" value="Sortase_dom-sf"/>
</dbReference>
<dbReference type="Proteomes" id="UP001501570">
    <property type="component" value="Unassembled WGS sequence"/>
</dbReference>
<evidence type="ECO:0000313" key="5">
    <source>
        <dbReference type="Proteomes" id="UP001501570"/>
    </source>
</evidence>
<evidence type="ECO:0000256" key="2">
    <source>
        <dbReference type="SAM" id="MobiDB-lite"/>
    </source>
</evidence>
<reference evidence="5" key="1">
    <citation type="journal article" date="2019" name="Int. J. Syst. Evol. Microbiol.">
        <title>The Global Catalogue of Microorganisms (GCM) 10K type strain sequencing project: providing services to taxonomists for standard genome sequencing and annotation.</title>
        <authorList>
            <consortium name="The Broad Institute Genomics Platform"/>
            <consortium name="The Broad Institute Genome Sequencing Center for Infectious Disease"/>
            <person name="Wu L."/>
            <person name="Ma J."/>
        </authorList>
    </citation>
    <scope>NUCLEOTIDE SEQUENCE [LARGE SCALE GENOMIC DNA]</scope>
    <source>
        <strain evidence="5">JCM 18304</strain>
    </source>
</reference>
<dbReference type="RefSeq" id="WP_345624960.1">
    <property type="nucleotide sequence ID" value="NZ_BAABJQ010000001.1"/>
</dbReference>
<dbReference type="EMBL" id="BAABJQ010000001">
    <property type="protein sequence ID" value="GAA5176896.1"/>
    <property type="molecule type" value="Genomic_DNA"/>
</dbReference>
<keyword evidence="3" id="KW-0472">Membrane</keyword>
<comment type="caution">
    <text evidence="4">The sequence shown here is derived from an EMBL/GenBank/DDBJ whole genome shotgun (WGS) entry which is preliminary data.</text>
</comment>
<feature type="compositionally biased region" description="Low complexity" evidence="2">
    <location>
        <begin position="117"/>
        <end position="135"/>
    </location>
</feature>
<name>A0ABP9RH50_9ACTN</name>
<gene>
    <name evidence="4" type="ORF">GCM10023322_00180</name>
</gene>
<feature type="region of interest" description="Disordered" evidence="2">
    <location>
        <begin position="108"/>
        <end position="138"/>
    </location>
</feature>
<dbReference type="InterPro" id="IPR042003">
    <property type="entry name" value="Sortase_E"/>
</dbReference>
<dbReference type="Gene3D" id="2.40.260.10">
    <property type="entry name" value="Sortase"/>
    <property type="match status" value="1"/>
</dbReference>
<dbReference type="SUPFAM" id="SSF63817">
    <property type="entry name" value="Sortase"/>
    <property type="match status" value="1"/>
</dbReference>
<keyword evidence="3" id="KW-0812">Transmembrane</keyword>
<sequence length="289" mass="31066">MAHTPKHRVPDSDATIEIDPMDAMTAMSEVEDPPLGGSGVIPRPPLPAQPGPAEFGDPGPGRIARTVRAVARAGGEVLITFGLVVLLFVGYQLYGRVGEIKDHQRDLDRNLSQSWSGPGKPAGAAPAPVPTAAAPEPEPADGEAIGRLYIPKLDLDWVMVEGVSLDDLSGAPGHYPGTAMPGQVGNFAAAGHRERGMFWDLDQVQPGDYVVMETQTSWYVYKIFENHIVTPHSVEVIAPTPNEPGVPAKQADITLTTCNPKWDNYQRLVVHGTLVETDPHDKRPSQLES</sequence>
<keyword evidence="3" id="KW-1133">Transmembrane helix</keyword>
<dbReference type="InterPro" id="IPR053465">
    <property type="entry name" value="Sortase_Class_E"/>
</dbReference>
<proteinExistence type="predicted"/>
<evidence type="ECO:0000313" key="4">
    <source>
        <dbReference type="EMBL" id="GAA5176896.1"/>
    </source>
</evidence>
<dbReference type="NCBIfam" id="NF033747">
    <property type="entry name" value="class_E_sortase"/>
    <property type="match status" value="1"/>
</dbReference>
<evidence type="ECO:0000256" key="1">
    <source>
        <dbReference type="ARBA" id="ARBA00022801"/>
    </source>
</evidence>
<protein>
    <recommendedName>
        <fullName evidence="6">Sortase A</fullName>
    </recommendedName>
</protein>
<dbReference type="InterPro" id="IPR005754">
    <property type="entry name" value="Sortase"/>
</dbReference>
<evidence type="ECO:0008006" key="6">
    <source>
        <dbReference type="Google" id="ProtNLM"/>
    </source>
</evidence>
<dbReference type="Pfam" id="PF04203">
    <property type="entry name" value="Sortase"/>
    <property type="match status" value="1"/>
</dbReference>
<accession>A0ABP9RH50</accession>
<organism evidence="4 5">
    <name type="scientific">Rugosimonospora acidiphila</name>
    <dbReference type="NCBI Taxonomy" id="556531"/>
    <lineage>
        <taxon>Bacteria</taxon>
        <taxon>Bacillati</taxon>
        <taxon>Actinomycetota</taxon>
        <taxon>Actinomycetes</taxon>
        <taxon>Micromonosporales</taxon>
        <taxon>Micromonosporaceae</taxon>
        <taxon>Rugosimonospora</taxon>
    </lineage>
</organism>
<evidence type="ECO:0000256" key="3">
    <source>
        <dbReference type="SAM" id="Phobius"/>
    </source>
</evidence>
<keyword evidence="5" id="KW-1185">Reference proteome</keyword>